<dbReference type="InterPro" id="IPR001882">
    <property type="entry name" value="Biotin_BS"/>
</dbReference>
<evidence type="ECO:0000256" key="2">
    <source>
        <dbReference type="ARBA" id="ARBA00003761"/>
    </source>
</evidence>
<feature type="domain" description="Lipoyl-binding" evidence="14">
    <location>
        <begin position="505"/>
        <end position="579"/>
    </location>
</feature>
<dbReference type="Pfam" id="PF02785">
    <property type="entry name" value="Biotin_carb_C"/>
    <property type="match status" value="1"/>
</dbReference>
<comment type="function">
    <text evidence="2">This protein is a component of the acetyl coenzyme A carboxylase complex; first, biotin carboxylase catalyzes the carboxylation of the carrier protein and then the transcarboxylase transfers the carboxyl group to form malonyl-CoA.</text>
</comment>
<dbReference type="CDD" id="cd06850">
    <property type="entry name" value="biotinyl_domain"/>
    <property type="match status" value="1"/>
</dbReference>
<feature type="domain" description="ATP-grasp" evidence="15">
    <location>
        <begin position="126"/>
        <end position="323"/>
    </location>
</feature>
<dbReference type="GO" id="GO:0004075">
    <property type="term" value="F:biotin carboxylase activity"/>
    <property type="evidence" value="ECO:0007669"/>
    <property type="project" value="UniProtKB-EC"/>
</dbReference>
<dbReference type="Gene3D" id="2.40.50.100">
    <property type="match status" value="1"/>
</dbReference>
<accession>A0A3A8EWI4</accession>
<evidence type="ECO:0000256" key="1">
    <source>
        <dbReference type="ARBA" id="ARBA00001953"/>
    </source>
</evidence>
<comment type="subunit">
    <text evidence="4">Acetyl-CoA carboxylase is a heterohexamer of biotin carboxyl carrier protein, biotin carboxylase and the two subunits of carboxyl transferase in a 2:2 complex.</text>
</comment>
<dbReference type="SUPFAM" id="SSF52440">
    <property type="entry name" value="PreATP-grasp domain"/>
    <property type="match status" value="1"/>
</dbReference>
<keyword evidence="9 13" id="KW-0067">ATP-binding</keyword>
<dbReference type="PROSITE" id="PS50968">
    <property type="entry name" value="BIOTINYL_LIPOYL"/>
    <property type="match status" value="1"/>
</dbReference>
<evidence type="ECO:0000256" key="8">
    <source>
        <dbReference type="ARBA" id="ARBA00022741"/>
    </source>
</evidence>
<dbReference type="GO" id="GO:0046872">
    <property type="term" value="F:metal ion binding"/>
    <property type="evidence" value="ECO:0007669"/>
    <property type="project" value="InterPro"/>
</dbReference>
<evidence type="ECO:0000256" key="12">
    <source>
        <dbReference type="ARBA" id="ARBA00048600"/>
    </source>
</evidence>
<dbReference type="PROSITE" id="PS00188">
    <property type="entry name" value="BIOTIN"/>
    <property type="match status" value="1"/>
</dbReference>
<dbReference type="InterPro" id="IPR011053">
    <property type="entry name" value="Single_hybrid_motif"/>
</dbReference>
<dbReference type="Gene3D" id="3.40.50.20">
    <property type="match status" value="1"/>
</dbReference>
<dbReference type="SUPFAM" id="SSF51230">
    <property type="entry name" value="Single hybrid motif"/>
    <property type="match status" value="1"/>
</dbReference>
<gene>
    <name evidence="17" type="ORF">D7V21_06640</name>
</gene>
<reference evidence="17 18" key="1">
    <citation type="submission" date="2018-09" db="EMBL/GenBank/DDBJ databases">
        <title>The draft genome of Acinetobacter spp. strains.</title>
        <authorList>
            <person name="Qin J."/>
            <person name="Feng Y."/>
            <person name="Zong Z."/>
        </authorList>
    </citation>
    <scope>NUCLEOTIDE SEQUENCE [LARGE SCALE GENOMIC DNA]</scope>
    <source>
        <strain evidence="17 18">WCHAc060096</strain>
    </source>
</reference>
<keyword evidence="10" id="KW-0092">Biotin</keyword>
<dbReference type="PANTHER" id="PTHR48095:SF2">
    <property type="entry name" value="BIOTIN CARBOXYLASE, CHLOROPLASTIC"/>
    <property type="match status" value="1"/>
</dbReference>
<evidence type="ECO:0000259" key="16">
    <source>
        <dbReference type="PROSITE" id="PS50979"/>
    </source>
</evidence>
<comment type="pathway">
    <text evidence="3">Lipid metabolism; malonyl-CoA biosynthesis; malonyl-CoA from acetyl-CoA: step 1/1.</text>
</comment>
<evidence type="ECO:0000256" key="5">
    <source>
        <dbReference type="ARBA" id="ARBA00013263"/>
    </source>
</evidence>
<dbReference type="Pfam" id="PF00289">
    <property type="entry name" value="Biotin_carb_N"/>
    <property type="match status" value="1"/>
</dbReference>
<proteinExistence type="predicted"/>
<sequence length="579" mass="63257">MNKPNYTNEKLLIANRGEIAVRIIQACRDMGITSVAMYADDDMGSLHVELADEAWGLVGATAKQTYLNIDAIIDIAKKSKATMVHPGYGFLSERAEFAQAVIDAGLKWVGPSPDAIQKLGDKIEARKIAASVGAPLVQGTQDPLNNAEEALAFAKQHGLPIAIKAAFGGGGRGLKVVWKLEEVKELYESAVREAKAAFGRGECFVEQYLDNPRHVEAQVIADQHGHVVVLGTRDCSLQRRNQKLIEESPAPFITDQIYQEIINSAKNICQAAQYVGAGTVEYLLSQNGTLSFLEVNTRLQVEHPVTEETAQVDLVVEQIRVALGEELSIQSTPKALGHAIEFRINAEDPSRGFIPAFGILSLFEAPFGQGVRVDTGVRTGSLVSSHFDSLMAKLIVTGSTREIAIARAKRALKQFKIEGVASVLDFHRAVLNEPDFTEEFKVHTRWIENDFKQILKPKQRSIPQHQQPMTLSYIEIDGKLHRLGLPAGMFAQSTTAMEQATQQNISLEVQPEHLPAPINGAIIAWKVQTGEQVIEGQVVAIMEAMKMEVQVLAHQKGQIQILAAVGATCQADDVIASIE</sequence>
<dbReference type="InterPro" id="IPR005479">
    <property type="entry name" value="CPAse_ATP-bd"/>
</dbReference>
<dbReference type="InterPro" id="IPR011764">
    <property type="entry name" value="Biotin_carboxylation_dom"/>
</dbReference>
<dbReference type="Proteomes" id="UP000269001">
    <property type="component" value="Unassembled WGS sequence"/>
</dbReference>
<dbReference type="PROSITE" id="PS50975">
    <property type="entry name" value="ATP_GRASP"/>
    <property type="match status" value="1"/>
</dbReference>
<dbReference type="SUPFAM" id="SSF51246">
    <property type="entry name" value="Rudiment single hybrid motif"/>
    <property type="match status" value="1"/>
</dbReference>
<dbReference type="InterPro" id="IPR013815">
    <property type="entry name" value="ATP_grasp_subdomain_1"/>
</dbReference>
<dbReference type="SMART" id="SM00878">
    <property type="entry name" value="Biotin_carb_C"/>
    <property type="match status" value="1"/>
</dbReference>
<feature type="domain" description="Biotin carboxylation" evidence="16">
    <location>
        <begin position="7"/>
        <end position="452"/>
    </location>
</feature>
<protein>
    <recommendedName>
        <fullName evidence="6">Biotin carboxylase</fullName>
        <ecNumber evidence="5">6.3.4.14</ecNumber>
    </recommendedName>
    <alternativeName>
        <fullName evidence="11">Acetyl-coenzyme A carboxylase biotin carboxylase subunit A</fullName>
    </alternativeName>
</protein>
<dbReference type="SUPFAM" id="SSF56059">
    <property type="entry name" value="Glutathione synthetase ATP-binding domain-like"/>
    <property type="match status" value="1"/>
</dbReference>
<dbReference type="FunFam" id="3.40.50.20:FF:000010">
    <property type="entry name" value="Propionyl-CoA carboxylase subunit alpha"/>
    <property type="match status" value="1"/>
</dbReference>
<dbReference type="Pfam" id="PF00364">
    <property type="entry name" value="Biotin_lipoyl"/>
    <property type="match status" value="1"/>
</dbReference>
<evidence type="ECO:0000256" key="13">
    <source>
        <dbReference type="PROSITE-ProRule" id="PRU00409"/>
    </source>
</evidence>
<comment type="catalytic activity">
    <reaction evidence="12">
        <text>N(6)-biotinyl-L-lysyl-[protein] + hydrogencarbonate + ATP = N(6)-carboxybiotinyl-L-lysyl-[protein] + ADP + phosphate + H(+)</text>
        <dbReference type="Rhea" id="RHEA:13501"/>
        <dbReference type="Rhea" id="RHEA-COMP:10505"/>
        <dbReference type="Rhea" id="RHEA-COMP:10506"/>
        <dbReference type="ChEBI" id="CHEBI:15378"/>
        <dbReference type="ChEBI" id="CHEBI:17544"/>
        <dbReference type="ChEBI" id="CHEBI:30616"/>
        <dbReference type="ChEBI" id="CHEBI:43474"/>
        <dbReference type="ChEBI" id="CHEBI:83144"/>
        <dbReference type="ChEBI" id="CHEBI:83145"/>
        <dbReference type="ChEBI" id="CHEBI:456216"/>
        <dbReference type="EC" id="6.3.4.14"/>
    </reaction>
</comment>
<keyword evidence="7" id="KW-0436">Ligase</keyword>
<dbReference type="AlphaFoldDB" id="A0A3A8EWI4"/>
<evidence type="ECO:0000256" key="7">
    <source>
        <dbReference type="ARBA" id="ARBA00022598"/>
    </source>
</evidence>
<dbReference type="GO" id="GO:0005524">
    <property type="term" value="F:ATP binding"/>
    <property type="evidence" value="ECO:0007669"/>
    <property type="project" value="UniProtKB-UniRule"/>
</dbReference>
<evidence type="ECO:0000259" key="15">
    <source>
        <dbReference type="PROSITE" id="PS50975"/>
    </source>
</evidence>
<evidence type="ECO:0000256" key="9">
    <source>
        <dbReference type="ARBA" id="ARBA00022840"/>
    </source>
</evidence>
<dbReference type="FunFam" id="3.30.1490.20:FF:000003">
    <property type="entry name" value="acetyl-CoA carboxylase isoform X1"/>
    <property type="match status" value="1"/>
</dbReference>
<dbReference type="InterPro" id="IPR005481">
    <property type="entry name" value="BC-like_N"/>
</dbReference>
<dbReference type="InterPro" id="IPR016185">
    <property type="entry name" value="PreATP-grasp_dom_sf"/>
</dbReference>
<dbReference type="PROSITE" id="PS00867">
    <property type="entry name" value="CPSASE_2"/>
    <property type="match status" value="1"/>
</dbReference>
<comment type="cofactor">
    <cofactor evidence="1">
        <name>biotin</name>
        <dbReference type="ChEBI" id="CHEBI:57586"/>
    </cofactor>
</comment>
<dbReference type="PANTHER" id="PTHR48095">
    <property type="entry name" value="PYRUVATE CARBOXYLASE SUBUNIT A"/>
    <property type="match status" value="1"/>
</dbReference>
<keyword evidence="8 13" id="KW-0547">Nucleotide-binding</keyword>
<dbReference type="InterPro" id="IPR051602">
    <property type="entry name" value="ACC_Biotin_Carboxylase"/>
</dbReference>
<dbReference type="InterPro" id="IPR011054">
    <property type="entry name" value="Rudment_hybrid_motif"/>
</dbReference>
<evidence type="ECO:0000256" key="10">
    <source>
        <dbReference type="ARBA" id="ARBA00023267"/>
    </source>
</evidence>
<dbReference type="Gene3D" id="3.30.1490.20">
    <property type="entry name" value="ATP-grasp fold, A domain"/>
    <property type="match status" value="1"/>
</dbReference>
<organism evidence="17 18">
    <name type="scientific">Acinetobacter guerrae</name>
    <dbReference type="NCBI Taxonomy" id="1843371"/>
    <lineage>
        <taxon>Bacteria</taxon>
        <taxon>Pseudomonadati</taxon>
        <taxon>Pseudomonadota</taxon>
        <taxon>Gammaproteobacteria</taxon>
        <taxon>Moraxellales</taxon>
        <taxon>Moraxellaceae</taxon>
        <taxon>Acinetobacter</taxon>
    </lineage>
</organism>
<keyword evidence="18" id="KW-1185">Reference proteome</keyword>
<dbReference type="InterPro" id="IPR005482">
    <property type="entry name" value="Biotin_COase_C"/>
</dbReference>
<dbReference type="EC" id="6.3.4.14" evidence="5"/>
<evidence type="ECO:0000256" key="6">
    <source>
        <dbReference type="ARBA" id="ARBA00017242"/>
    </source>
</evidence>
<evidence type="ECO:0000259" key="14">
    <source>
        <dbReference type="PROSITE" id="PS50968"/>
    </source>
</evidence>
<evidence type="ECO:0000313" key="18">
    <source>
        <dbReference type="Proteomes" id="UP000269001"/>
    </source>
</evidence>
<dbReference type="InterPro" id="IPR011761">
    <property type="entry name" value="ATP-grasp"/>
</dbReference>
<comment type="caution">
    <text evidence="17">The sequence shown here is derived from an EMBL/GenBank/DDBJ whole genome shotgun (WGS) entry which is preliminary data.</text>
</comment>
<evidence type="ECO:0000313" key="17">
    <source>
        <dbReference type="EMBL" id="RKG34424.1"/>
    </source>
</evidence>
<evidence type="ECO:0000256" key="3">
    <source>
        <dbReference type="ARBA" id="ARBA00004956"/>
    </source>
</evidence>
<evidence type="ECO:0000256" key="4">
    <source>
        <dbReference type="ARBA" id="ARBA00011750"/>
    </source>
</evidence>
<dbReference type="PROSITE" id="PS50979">
    <property type="entry name" value="BC"/>
    <property type="match status" value="1"/>
</dbReference>
<dbReference type="RefSeq" id="WP_120369733.1">
    <property type="nucleotide sequence ID" value="NZ_RAXU01000006.1"/>
</dbReference>
<dbReference type="EMBL" id="RAXU01000006">
    <property type="protein sequence ID" value="RKG34424.1"/>
    <property type="molecule type" value="Genomic_DNA"/>
</dbReference>
<dbReference type="Gene3D" id="3.30.470.20">
    <property type="entry name" value="ATP-grasp fold, B domain"/>
    <property type="match status" value="1"/>
</dbReference>
<evidence type="ECO:0000256" key="11">
    <source>
        <dbReference type="ARBA" id="ARBA00033786"/>
    </source>
</evidence>
<name>A0A3A8EWI4_9GAMM</name>
<dbReference type="InterPro" id="IPR000089">
    <property type="entry name" value="Biotin_lipoyl"/>
</dbReference>
<dbReference type="Pfam" id="PF02786">
    <property type="entry name" value="CPSase_L_D2"/>
    <property type="match status" value="1"/>
</dbReference>